<keyword evidence="4 7" id="KW-0732">Signal</keyword>
<sequence>MKFNVLALLLAAPVLASPGDNLDEFSDCLYQCEQIACYSNPYYIIQEEYLDIWHEKGLEFHNYNPNWHFDAYLPWYLKLLGWNCRSNCDYQCQQIVTDERIKNNQEVYQFHGKWPFRRIAGIQELASVIFSIGNFLPHYYGFQKVRAVMALNPPAKAIVNRSYYNILLMSFVTMCAWIFSTVFHIRDFLITEKLDYYFAGLTVLTGFYSIAFRYFKLYLPRRRIAGWVLGAACIAAYCAHIYRLETDWLYTYNMQANIVVAVLQNVLWCGTCFALYTDYYNKEAADSTVLNFDHLNYIVPGRIIMGSFYSKSAKLYSLYPLMLCFIVVAGMSLEIFDFPPFFFDLVDAHSLWHLVTIFPAFLGLYDWMIWDVNENAYEHLALALEKKQQ</sequence>
<keyword evidence="6 7" id="KW-0472">Membrane</keyword>
<gene>
    <name evidence="8" type="ORF">SAMEA4029009_CIC11G00000004551</name>
</gene>
<evidence type="ECO:0000313" key="9">
    <source>
        <dbReference type="Proteomes" id="UP000182259"/>
    </source>
</evidence>
<feature type="transmembrane region" description="Helical" evidence="7">
    <location>
        <begin position="224"/>
        <end position="242"/>
    </location>
</feature>
<evidence type="ECO:0000256" key="2">
    <source>
        <dbReference type="ARBA" id="ARBA00022502"/>
    </source>
</evidence>
<proteinExistence type="inferred from homology"/>
<dbReference type="AlphaFoldDB" id="A0A1L0BHU2"/>
<evidence type="ECO:0000256" key="5">
    <source>
        <dbReference type="ARBA" id="ARBA00022989"/>
    </source>
</evidence>
<evidence type="ECO:0000256" key="7">
    <source>
        <dbReference type="RuleBase" id="RU365066"/>
    </source>
</evidence>
<evidence type="ECO:0000256" key="4">
    <source>
        <dbReference type="ARBA" id="ARBA00022729"/>
    </source>
</evidence>
<dbReference type="InterPro" id="IPR007217">
    <property type="entry name" value="Per1-like"/>
</dbReference>
<organism evidence="8 9">
    <name type="scientific">Sungouiella intermedia</name>
    <dbReference type="NCBI Taxonomy" id="45354"/>
    <lineage>
        <taxon>Eukaryota</taxon>
        <taxon>Fungi</taxon>
        <taxon>Dikarya</taxon>
        <taxon>Ascomycota</taxon>
        <taxon>Saccharomycotina</taxon>
        <taxon>Pichiomycetes</taxon>
        <taxon>Metschnikowiaceae</taxon>
        <taxon>Sungouiella</taxon>
    </lineage>
</organism>
<dbReference type="PANTHER" id="PTHR13148">
    <property type="entry name" value="PER1-RELATED"/>
    <property type="match status" value="1"/>
</dbReference>
<keyword evidence="2 7" id="KW-0337">GPI-anchor biosynthesis</keyword>
<feature type="transmembrane region" description="Helical" evidence="7">
    <location>
        <begin position="315"/>
        <end position="336"/>
    </location>
</feature>
<feature type="transmembrane region" description="Helical" evidence="7">
    <location>
        <begin position="351"/>
        <end position="370"/>
    </location>
</feature>
<dbReference type="GO" id="GO:0016788">
    <property type="term" value="F:hydrolase activity, acting on ester bonds"/>
    <property type="evidence" value="ECO:0007669"/>
    <property type="project" value="TreeGrafter"/>
</dbReference>
<evidence type="ECO:0000313" key="8">
    <source>
        <dbReference type="EMBL" id="SGZ49826.1"/>
    </source>
</evidence>
<accession>A0A1L0BHU2</accession>
<name>A0A1L0BHU2_9ASCO</name>
<keyword evidence="7" id="KW-0256">Endoplasmic reticulum</keyword>
<evidence type="ECO:0000256" key="6">
    <source>
        <dbReference type="ARBA" id="ARBA00023136"/>
    </source>
</evidence>
<dbReference type="Proteomes" id="UP000182259">
    <property type="component" value="Chromosome I"/>
</dbReference>
<feature type="chain" id="PRO_5016482911" description="Post-GPI attachment to proteins factor 3" evidence="7">
    <location>
        <begin position="17"/>
        <end position="389"/>
    </location>
</feature>
<dbReference type="GO" id="GO:0006506">
    <property type="term" value="P:GPI anchor biosynthetic process"/>
    <property type="evidence" value="ECO:0007669"/>
    <property type="project" value="UniProtKB-KW"/>
</dbReference>
<feature type="signal peptide" evidence="7">
    <location>
        <begin position="1"/>
        <end position="16"/>
    </location>
</feature>
<dbReference type="PANTHER" id="PTHR13148:SF0">
    <property type="entry name" value="POST-GPI ATTACHMENT TO PROTEINS FACTOR 3"/>
    <property type="match status" value="1"/>
</dbReference>
<dbReference type="Pfam" id="PF04080">
    <property type="entry name" value="Per1"/>
    <property type="match status" value="1"/>
</dbReference>
<dbReference type="GO" id="GO:0005789">
    <property type="term" value="C:endoplasmic reticulum membrane"/>
    <property type="evidence" value="ECO:0007669"/>
    <property type="project" value="UniProtKB-SubCell"/>
</dbReference>
<evidence type="ECO:0000256" key="1">
    <source>
        <dbReference type="ARBA" id="ARBA00004127"/>
    </source>
</evidence>
<comment type="similarity">
    <text evidence="7">Belongs to the PGAP3 family.</text>
</comment>
<protein>
    <recommendedName>
        <fullName evidence="7">Post-GPI attachment to proteins factor 3</fullName>
    </recommendedName>
</protein>
<feature type="transmembrane region" description="Helical" evidence="7">
    <location>
        <begin position="125"/>
        <end position="142"/>
    </location>
</feature>
<evidence type="ECO:0000256" key="3">
    <source>
        <dbReference type="ARBA" id="ARBA00022692"/>
    </source>
</evidence>
<feature type="transmembrane region" description="Helical" evidence="7">
    <location>
        <begin position="197"/>
        <end position="215"/>
    </location>
</feature>
<feature type="transmembrane region" description="Helical" evidence="7">
    <location>
        <begin position="254"/>
        <end position="276"/>
    </location>
</feature>
<keyword evidence="5 7" id="KW-1133">Transmembrane helix</keyword>
<comment type="subcellular location">
    <subcellularLocation>
        <location evidence="1">Endomembrane system</location>
        <topology evidence="1">Multi-pass membrane protein</topology>
    </subcellularLocation>
    <subcellularLocation>
        <location evidence="7">Endoplasmic reticulum membrane</location>
        <topology evidence="7">Multi-pass membrane protein</topology>
    </subcellularLocation>
</comment>
<comment type="function">
    <text evidence="7">Involved in the lipid remodeling steps of GPI-anchor maturation.</text>
</comment>
<reference evidence="8 9" key="1">
    <citation type="submission" date="2016-10" db="EMBL/GenBank/DDBJ databases">
        <authorList>
            <person name="de Groot N.N."/>
        </authorList>
    </citation>
    <scope>NUCLEOTIDE SEQUENCE [LARGE SCALE GENOMIC DNA]</scope>
    <source>
        <strain evidence="8 9">PYCC 4715</strain>
    </source>
</reference>
<dbReference type="EMBL" id="LT635764">
    <property type="protein sequence ID" value="SGZ49826.1"/>
    <property type="molecule type" value="Genomic_DNA"/>
</dbReference>
<feature type="transmembrane region" description="Helical" evidence="7">
    <location>
        <begin position="163"/>
        <end position="185"/>
    </location>
</feature>
<keyword evidence="3 7" id="KW-0812">Transmembrane</keyword>